<keyword evidence="1" id="KW-0812">Transmembrane</keyword>
<feature type="transmembrane region" description="Helical" evidence="1">
    <location>
        <begin position="28"/>
        <end position="46"/>
    </location>
</feature>
<name>A0A318HV41_9BACT</name>
<evidence type="ECO:0000313" key="3">
    <source>
        <dbReference type="Proteomes" id="UP000248314"/>
    </source>
</evidence>
<evidence type="ECO:0000313" key="2">
    <source>
        <dbReference type="EMBL" id="PXX22269.1"/>
    </source>
</evidence>
<dbReference type="GeneID" id="84898505"/>
<dbReference type="EMBL" id="QJJX01000012">
    <property type="protein sequence ID" value="PXX22269.1"/>
    <property type="molecule type" value="Genomic_DNA"/>
</dbReference>
<feature type="transmembrane region" description="Helical" evidence="1">
    <location>
        <begin position="6"/>
        <end position="21"/>
    </location>
</feature>
<evidence type="ECO:0000256" key="1">
    <source>
        <dbReference type="SAM" id="Phobius"/>
    </source>
</evidence>
<sequence>MTDLHYYIFVLVAIIIGVVVIKKVTGCIIRLVVVLGLLAALAYVYFTYFSAS</sequence>
<reference evidence="2 3" key="1">
    <citation type="submission" date="2018-05" db="EMBL/GenBank/DDBJ databases">
        <title>Genomic Encyclopedia of Type Strains, Phase I: the one thousand microbial genomes (KMG-I) project.</title>
        <authorList>
            <person name="Kyrpides N."/>
        </authorList>
    </citation>
    <scope>NUCLEOTIDE SEQUENCE [LARGE SCALE GENOMIC DNA]</scope>
    <source>
        <strain evidence="2 3">DSM 15611</strain>
    </source>
</reference>
<organism evidence="2 3">
    <name type="scientific">Hoylesella shahii DSM 15611 = JCM 12083</name>
    <dbReference type="NCBI Taxonomy" id="1122991"/>
    <lineage>
        <taxon>Bacteria</taxon>
        <taxon>Pseudomonadati</taxon>
        <taxon>Bacteroidota</taxon>
        <taxon>Bacteroidia</taxon>
        <taxon>Bacteroidales</taxon>
        <taxon>Prevotellaceae</taxon>
        <taxon>Hoylesella</taxon>
    </lineage>
</organism>
<keyword evidence="3" id="KW-1185">Reference proteome</keyword>
<dbReference type="Proteomes" id="UP000248314">
    <property type="component" value="Unassembled WGS sequence"/>
</dbReference>
<dbReference type="AlphaFoldDB" id="A0A318HV41"/>
<keyword evidence="1" id="KW-1133">Transmembrane helix</keyword>
<dbReference type="RefSeq" id="WP_170116116.1">
    <property type="nucleotide sequence ID" value="NZ_BAIZ01000036.1"/>
</dbReference>
<accession>A0A318HV41</accession>
<gene>
    <name evidence="2" type="ORF">EJ73_01258</name>
</gene>
<dbReference type="STRING" id="1122991.GCA_000613445_00887"/>
<proteinExistence type="predicted"/>
<comment type="caution">
    <text evidence="2">The sequence shown here is derived from an EMBL/GenBank/DDBJ whole genome shotgun (WGS) entry which is preliminary data.</text>
</comment>
<protein>
    <submittedName>
        <fullName evidence="2">Uncharacterized protein</fullName>
    </submittedName>
</protein>
<keyword evidence="1" id="KW-0472">Membrane</keyword>